<gene>
    <name evidence="2" type="ORF">GCM10010492_66900</name>
</gene>
<dbReference type="Proteomes" id="UP001500416">
    <property type="component" value="Unassembled WGS sequence"/>
</dbReference>
<evidence type="ECO:0000313" key="3">
    <source>
        <dbReference type="Proteomes" id="UP001500416"/>
    </source>
</evidence>
<accession>A0ABN0UNQ8</accession>
<feature type="compositionally biased region" description="Gly residues" evidence="1">
    <location>
        <begin position="195"/>
        <end position="206"/>
    </location>
</feature>
<dbReference type="EMBL" id="BAAABU010000025">
    <property type="protein sequence ID" value="GAA0256606.1"/>
    <property type="molecule type" value="Genomic_DNA"/>
</dbReference>
<keyword evidence="3" id="KW-1185">Reference proteome</keyword>
<reference evidence="2 3" key="1">
    <citation type="journal article" date="2019" name="Int. J. Syst. Evol. Microbiol.">
        <title>The Global Catalogue of Microorganisms (GCM) 10K type strain sequencing project: providing services to taxonomists for standard genome sequencing and annotation.</title>
        <authorList>
            <consortium name="The Broad Institute Genomics Platform"/>
            <consortium name="The Broad Institute Genome Sequencing Center for Infectious Disease"/>
            <person name="Wu L."/>
            <person name="Ma J."/>
        </authorList>
    </citation>
    <scope>NUCLEOTIDE SEQUENCE [LARGE SCALE GENOMIC DNA]</scope>
    <source>
        <strain evidence="2 3">JCM 3380</strain>
    </source>
</reference>
<proteinExistence type="predicted"/>
<evidence type="ECO:0000256" key="1">
    <source>
        <dbReference type="SAM" id="MobiDB-lite"/>
    </source>
</evidence>
<evidence type="ECO:0000313" key="2">
    <source>
        <dbReference type="EMBL" id="GAA0256606.1"/>
    </source>
</evidence>
<sequence>MTGRRRRRPLVSTQQGSGAVAVSRSPCSVRVSGTEAGGCAVAGLVEVAGPSGLAGLVAEVIPRVAVAVLDVVGVGVLVQVALVADEFDQIGDQAFGFPSGDASAAGEGEFAVPFDDVGDEEPFVAFVVDAGAGDAQDAAHLVPLVGLIAGEVELFVLGQQRLHPPRPAAGAGQDGVDLLAVAERAEVVVASVAAGPGGHGDGGGGPVPATQDQFAEDVDGRAAHEGGGEAAGGLDGGAVAGAVGVVEHCQPRVGDGFVGGAQHALDRAGGQVDAGGAVVVGDGGGLVVGVVVDGVAGAGDQQWGDGGELDVDGAGEQVEVVAVVARGWGVAQPVGHGVAGEGGQEVVGVVEGHQRSLPSAGAAVVMPVRRSSSTDRLP</sequence>
<protein>
    <submittedName>
        <fullName evidence="2">Uncharacterized protein</fullName>
    </submittedName>
</protein>
<feature type="region of interest" description="Disordered" evidence="1">
    <location>
        <begin position="193"/>
        <end position="212"/>
    </location>
</feature>
<comment type="caution">
    <text evidence="2">The sequence shown here is derived from an EMBL/GenBank/DDBJ whole genome shotgun (WGS) entry which is preliminary data.</text>
</comment>
<organism evidence="2 3">
    <name type="scientific">Saccharothrix mutabilis subsp. mutabilis</name>
    <dbReference type="NCBI Taxonomy" id="66855"/>
    <lineage>
        <taxon>Bacteria</taxon>
        <taxon>Bacillati</taxon>
        <taxon>Actinomycetota</taxon>
        <taxon>Actinomycetes</taxon>
        <taxon>Pseudonocardiales</taxon>
        <taxon>Pseudonocardiaceae</taxon>
        <taxon>Saccharothrix</taxon>
    </lineage>
</organism>
<name>A0ABN0UNQ8_9PSEU</name>